<organism evidence="1 2">
    <name type="scientific">Massilia niabensis</name>
    <dbReference type="NCBI Taxonomy" id="544910"/>
    <lineage>
        <taxon>Bacteria</taxon>
        <taxon>Pseudomonadati</taxon>
        <taxon>Pseudomonadota</taxon>
        <taxon>Betaproteobacteria</taxon>
        <taxon>Burkholderiales</taxon>
        <taxon>Oxalobacteraceae</taxon>
        <taxon>Telluria group</taxon>
        <taxon>Massilia</taxon>
    </lineage>
</organism>
<keyword evidence="2" id="KW-1185">Reference proteome</keyword>
<evidence type="ECO:0000313" key="2">
    <source>
        <dbReference type="Proteomes" id="UP001596050"/>
    </source>
</evidence>
<name>A0ABW0L5S4_9BURK</name>
<dbReference type="RefSeq" id="WP_379782826.1">
    <property type="nucleotide sequence ID" value="NZ_JBHSMU010000009.1"/>
</dbReference>
<dbReference type="EMBL" id="JBHSMU010000009">
    <property type="protein sequence ID" value="MFC5460202.1"/>
    <property type="molecule type" value="Genomic_DNA"/>
</dbReference>
<sequence length="294" mass="32523">MGALAHLHSLGLPDASPRLARFLGAFDTLRRDSRYKDVPDAARVIHDEVLRAAGEPAARALLLAALFQAVCGSLAGTRLPLLPPRVLNHQLRQFARIVAHDDAFAFECSLASDAYMKELGLARLRLYAGASNLIDPQAGVARSVLWKGGPLQLLRRALLFARIGGFKPYFEIHAHKLYMEEFSAEGRRECYRCCADLYALHPEMLGMYAGSWFYDPAVARLSPHLAYLRDDAVAGGCACLFVAHDEQAVSYSTAKSEKRRAAWAAGTYRPATYALVWPRRAQIAWARREPSPIS</sequence>
<evidence type="ECO:0000313" key="1">
    <source>
        <dbReference type="EMBL" id="MFC5460202.1"/>
    </source>
</evidence>
<accession>A0ABW0L5S4</accession>
<comment type="caution">
    <text evidence="1">The sequence shown here is derived from an EMBL/GenBank/DDBJ whole genome shotgun (WGS) entry which is preliminary data.</text>
</comment>
<gene>
    <name evidence="1" type="ORF">ACFPN5_10330</name>
</gene>
<proteinExistence type="predicted"/>
<dbReference type="Proteomes" id="UP001596050">
    <property type="component" value="Unassembled WGS sequence"/>
</dbReference>
<protein>
    <submittedName>
        <fullName evidence="1">Uncharacterized protein</fullName>
    </submittedName>
</protein>
<reference evidence="2" key="1">
    <citation type="journal article" date="2019" name="Int. J. Syst. Evol. Microbiol.">
        <title>The Global Catalogue of Microorganisms (GCM) 10K type strain sequencing project: providing services to taxonomists for standard genome sequencing and annotation.</title>
        <authorList>
            <consortium name="The Broad Institute Genomics Platform"/>
            <consortium name="The Broad Institute Genome Sequencing Center for Infectious Disease"/>
            <person name="Wu L."/>
            <person name="Ma J."/>
        </authorList>
    </citation>
    <scope>NUCLEOTIDE SEQUENCE [LARGE SCALE GENOMIC DNA]</scope>
    <source>
        <strain evidence="2">KACC 12649</strain>
    </source>
</reference>